<keyword evidence="5" id="KW-1185">Reference proteome</keyword>
<evidence type="ECO:0000256" key="2">
    <source>
        <dbReference type="SAM" id="MobiDB-lite"/>
    </source>
</evidence>
<accession>A0A2U1ZUR1</accession>
<reference evidence="4 5" key="1">
    <citation type="submission" date="2018-03" db="EMBL/GenBank/DDBJ databases">
        <title>Genome assembly of novel Miniimonas species PCH200.</title>
        <authorList>
            <person name="Thakur V."/>
            <person name="Kumar V."/>
            <person name="Singh D."/>
        </authorList>
    </citation>
    <scope>NUCLEOTIDE SEQUENCE [LARGE SCALE GENOMIC DNA]</scope>
    <source>
        <strain evidence="4 5">PCH200</strain>
    </source>
</reference>
<feature type="domain" description="DUF1023" evidence="3">
    <location>
        <begin position="314"/>
        <end position="485"/>
    </location>
</feature>
<comment type="caution">
    <text evidence="4">The sequence shown here is derived from an EMBL/GenBank/DDBJ whole genome shotgun (WGS) entry which is preliminary data.</text>
</comment>
<keyword evidence="1" id="KW-0175">Coiled coil</keyword>
<dbReference type="RefSeq" id="WP_109229074.1">
    <property type="nucleotide sequence ID" value="NZ_PYHR01000002.1"/>
</dbReference>
<evidence type="ECO:0000259" key="3">
    <source>
        <dbReference type="Pfam" id="PF06259"/>
    </source>
</evidence>
<name>A0A2U1ZUR1_9MICO</name>
<evidence type="ECO:0000313" key="5">
    <source>
        <dbReference type="Proteomes" id="UP000245166"/>
    </source>
</evidence>
<gene>
    <name evidence="4" type="ORF">C8046_08540</name>
</gene>
<dbReference type="InterPro" id="IPR029058">
    <property type="entry name" value="AB_hydrolase_fold"/>
</dbReference>
<feature type="compositionally biased region" description="Basic and acidic residues" evidence="2">
    <location>
        <begin position="508"/>
        <end position="519"/>
    </location>
</feature>
<evidence type="ECO:0000313" key="4">
    <source>
        <dbReference type="EMBL" id="PWD50693.1"/>
    </source>
</evidence>
<dbReference type="AlphaFoldDB" id="A0A2U1ZUR1"/>
<dbReference type="Pfam" id="PF06259">
    <property type="entry name" value="Abhydrolase_8"/>
    <property type="match status" value="1"/>
</dbReference>
<dbReference type="OrthoDB" id="3259161at2"/>
<dbReference type="SUPFAM" id="SSF53474">
    <property type="entry name" value="alpha/beta-Hydrolases"/>
    <property type="match status" value="1"/>
</dbReference>
<organism evidence="4 5">
    <name type="scientific">Serinibacter arcticus</name>
    <dbReference type="NCBI Taxonomy" id="1655435"/>
    <lineage>
        <taxon>Bacteria</taxon>
        <taxon>Bacillati</taxon>
        <taxon>Actinomycetota</taxon>
        <taxon>Actinomycetes</taxon>
        <taxon>Micrococcales</taxon>
        <taxon>Beutenbergiaceae</taxon>
        <taxon>Serinibacter</taxon>
    </lineage>
</organism>
<feature type="coiled-coil region" evidence="1">
    <location>
        <begin position="82"/>
        <end position="123"/>
    </location>
</feature>
<feature type="compositionally biased region" description="Basic and acidic residues" evidence="2">
    <location>
        <begin position="592"/>
        <end position="611"/>
    </location>
</feature>
<evidence type="ECO:0000256" key="1">
    <source>
        <dbReference type="SAM" id="Coils"/>
    </source>
</evidence>
<dbReference type="Proteomes" id="UP000245166">
    <property type="component" value="Unassembled WGS sequence"/>
</dbReference>
<feature type="region of interest" description="Disordered" evidence="2">
    <location>
        <begin position="561"/>
        <end position="611"/>
    </location>
</feature>
<dbReference type="EMBL" id="PYHR01000002">
    <property type="protein sequence ID" value="PWD50693.1"/>
    <property type="molecule type" value="Genomic_DNA"/>
</dbReference>
<feature type="region of interest" description="Disordered" evidence="2">
    <location>
        <begin position="490"/>
        <end position="519"/>
    </location>
</feature>
<proteinExistence type="predicted"/>
<sequence>MSSLSDVRIPPEPPALPELEGTPGDVNTFSTEMGSAAGKIESFASFAWGSTLLDGWEGGAAAAYGNVVSLAANDAGPAGAALQAARAAAATYSDALTDLETRLADLAEDRSTYASNRAELQEAKASTASDDIVTIKRLVDRAQELSDQHDALVLSFTTWTTDAETADSTLGDALFAVNGVGAVNSTIAGGVKASTGFPGANASPAANAAWWDSLTPAEKDAMSEIHPDLIGNLDGLPAAVRDDANRFALEKDITWYQELERQDELTPDQRRAYEIALAVRDALDGDRQVDPITGEQIPSLLVVYKPEAHGGDGGVAISLGNPDDVDYLAISVPGVENEAGGVQGGVDNAYNLLHSSRTSGTTGSVGVMFWLDYNSPSVGILDPDFAFGTGSGDAAAAGAESLVRLVDGIREQNQGHQPLITAVGHSYGSVVTSQAGAMGLAVDQHVLIGSPGPGNGNGIDHASDLGVSAENVYVGTSSYDEIADISDGRDRHGVDVTTEDFGAQRFSAESEQRGTRDDVIPVLNASTDDHNRYFETTYNDSEDPTAGATYSESVHAMGQIVTGQGSDPGVADAAYEDPGRRGGGRVPAPGSPRHDPERSHDPDPVVWPPRD</sequence>
<dbReference type="InterPro" id="IPR010427">
    <property type="entry name" value="DUF1023"/>
</dbReference>
<protein>
    <recommendedName>
        <fullName evidence="3">DUF1023 domain-containing protein</fullName>
    </recommendedName>
</protein>
<feature type="region of interest" description="Disordered" evidence="2">
    <location>
        <begin position="1"/>
        <end position="23"/>
    </location>
</feature>